<dbReference type="Proteomes" id="UP000633731">
    <property type="component" value="Unassembled WGS sequence"/>
</dbReference>
<evidence type="ECO:0000313" key="1">
    <source>
        <dbReference type="EMBL" id="MBK4725304.1"/>
    </source>
</evidence>
<gene>
    <name evidence="1" type="ORF">JJL49_08715</name>
</gene>
<accession>A0ACC5RKZ0</accession>
<organism evidence="1 2">
    <name type="scientific">Enterobacter agglomerans</name>
    <name type="common">Erwinia herbicola</name>
    <name type="synonym">Pantoea agglomerans</name>
    <dbReference type="NCBI Taxonomy" id="549"/>
    <lineage>
        <taxon>Bacteria</taxon>
        <taxon>Pseudomonadati</taxon>
        <taxon>Pseudomonadota</taxon>
        <taxon>Gammaproteobacteria</taxon>
        <taxon>Enterobacterales</taxon>
        <taxon>Erwiniaceae</taxon>
        <taxon>Pantoea</taxon>
        <taxon>Pantoea agglomerans group</taxon>
    </lineage>
</organism>
<keyword evidence="2" id="KW-1185">Reference proteome</keyword>
<reference evidence="1" key="1">
    <citation type="submission" date="2021-01" db="EMBL/GenBank/DDBJ databases">
        <title>Draft genome of Pantoea agglomerans Eh 335.</title>
        <authorList>
            <person name="Emsley S.A."/>
            <person name="Oline D.K."/>
            <person name="Saw J.H."/>
            <person name="Ushijima B."/>
            <person name="Videau P."/>
            <person name="Koyack M.J."/>
        </authorList>
    </citation>
    <scope>NUCLEOTIDE SEQUENCE</scope>
    <source>
        <strain evidence="1">Eh 335</strain>
    </source>
</reference>
<protein>
    <submittedName>
        <fullName evidence="1">Uncharacterized protein</fullName>
    </submittedName>
</protein>
<dbReference type="EMBL" id="JAEOXF010000004">
    <property type="protein sequence ID" value="MBK4725304.1"/>
    <property type="molecule type" value="Genomic_DNA"/>
</dbReference>
<comment type="caution">
    <text evidence="1">The sequence shown here is derived from an EMBL/GenBank/DDBJ whole genome shotgun (WGS) entry which is preliminary data.</text>
</comment>
<name>A0ACC5RKZ0_ENTAG</name>
<sequence length="521" mass="58943">MFETPIFTSPLSRDKVGNDPLGLAPVNERLFNTLFPGVNNVVRYIRIYSAICWSVRQIECHLAEYGEGMKQSQVKKLSAHALEKMQILLSWVNRGYYQMAGSRRQFPDHDDDVELLFSTFGSSSAALLSAVSYRPSLTSGLKFLVVRANGTFACTDAGRALADAFDQHARTSPGYEWLKDVTALTTTISKVEEISALLDVGHPSVLEKRAFLSRFYPEWHHELDTPSKHRRQAIDLALHTVRALVPKKKPDGTVNGVWVDTVRRGMAEAFQVPEPLVSIQRCWAVLQLRQLQRLALEVLFHHVECVIEDNQLKRQNRNVDDLAKHVSMIPGYFAELTGTVLDELRHLQSDYSTLYEATRGTDSSLFDLIQSLLDTPIQLSSMSIRAALYALIYCAQETINLNAMETARHAITPDNDACSLNKLAELVIEFEHSPLERLLEKLIKHWVILRHFQVAAERSQVNDGKTRFWFVIGDRGLEPIPGNVRKIGINVGGDRLWHILELCLQSGLLQYDEECGFYPTE</sequence>
<proteinExistence type="predicted"/>
<evidence type="ECO:0000313" key="2">
    <source>
        <dbReference type="Proteomes" id="UP000633731"/>
    </source>
</evidence>